<organism evidence="11 12">
    <name type="scientific">Uncinula necator</name>
    <name type="common">Grape powdery mildew</name>
    <dbReference type="NCBI Taxonomy" id="52586"/>
    <lineage>
        <taxon>Eukaryota</taxon>
        <taxon>Fungi</taxon>
        <taxon>Dikarya</taxon>
        <taxon>Ascomycota</taxon>
        <taxon>Pezizomycotina</taxon>
        <taxon>Leotiomycetes</taxon>
        <taxon>Erysiphales</taxon>
        <taxon>Erysiphaceae</taxon>
        <taxon>Erysiphe</taxon>
    </lineage>
</organism>
<evidence type="ECO:0000313" key="12">
    <source>
        <dbReference type="Proteomes" id="UP000030854"/>
    </source>
</evidence>
<evidence type="ECO:0000256" key="6">
    <source>
        <dbReference type="ARBA" id="ARBA00030406"/>
    </source>
</evidence>
<dbReference type="SUPFAM" id="SSF51430">
    <property type="entry name" value="NAD(P)-linked oxidoreductase"/>
    <property type="match status" value="1"/>
</dbReference>
<evidence type="ECO:0000256" key="5">
    <source>
        <dbReference type="ARBA" id="ARBA00023002"/>
    </source>
</evidence>
<dbReference type="GO" id="GO:0017109">
    <property type="term" value="C:glutamate-cysteine ligase complex"/>
    <property type="evidence" value="ECO:0007669"/>
    <property type="project" value="TreeGrafter"/>
</dbReference>
<evidence type="ECO:0000256" key="3">
    <source>
        <dbReference type="ARBA" id="ARBA00011532"/>
    </source>
</evidence>
<evidence type="ECO:0000259" key="10">
    <source>
        <dbReference type="Pfam" id="PF00248"/>
    </source>
</evidence>
<comment type="similarity">
    <text evidence="2">Belongs to the aldo/keto reductase family. Glutamate--cysteine ligase light chain subfamily.</text>
</comment>
<evidence type="ECO:0000256" key="7">
    <source>
        <dbReference type="ARBA" id="ARBA00031154"/>
    </source>
</evidence>
<dbReference type="PANTHER" id="PTHR13295">
    <property type="entry name" value="GLUTAMATE CYSTEINE LIGASE REGULATORY SUBUNIT"/>
    <property type="match status" value="1"/>
</dbReference>
<dbReference type="GO" id="GO:0035226">
    <property type="term" value="F:glutamate-cysteine ligase catalytic subunit binding"/>
    <property type="evidence" value="ECO:0007669"/>
    <property type="project" value="InterPro"/>
</dbReference>
<dbReference type="InterPro" id="IPR023210">
    <property type="entry name" value="NADP_OxRdtase_dom"/>
</dbReference>
<dbReference type="AlphaFoldDB" id="A0A0B1P6K4"/>
<protein>
    <recommendedName>
        <fullName evidence="8">GCS light chain</fullName>
    </recommendedName>
    <alternativeName>
        <fullName evidence="6">Gamma-ECS regulatory subunit</fullName>
    </alternativeName>
    <alternativeName>
        <fullName evidence="9">Gamma-glutamylcysteine synthetase regulatory subunit</fullName>
    </alternativeName>
    <alternativeName>
        <fullName evidence="7">Glutamate--cysteine ligase modifier subunit</fullName>
    </alternativeName>
</protein>
<dbReference type="GO" id="GO:0016491">
    <property type="term" value="F:oxidoreductase activity"/>
    <property type="evidence" value="ECO:0007669"/>
    <property type="project" value="UniProtKB-KW"/>
</dbReference>
<dbReference type="OrthoDB" id="5596051at2759"/>
<dbReference type="GO" id="GO:0030234">
    <property type="term" value="F:enzyme regulator activity"/>
    <property type="evidence" value="ECO:0007669"/>
    <property type="project" value="TreeGrafter"/>
</dbReference>
<evidence type="ECO:0000313" key="11">
    <source>
        <dbReference type="EMBL" id="KHJ33893.1"/>
    </source>
</evidence>
<dbReference type="GO" id="GO:0016874">
    <property type="term" value="F:ligase activity"/>
    <property type="evidence" value="ECO:0007669"/>
    <property type="project" value="UniProtKB-KW"/>
</dbReference>
<dbReference type="InterPro" id="IPR036812">
    <property type="entry name" value="NAD(P)_OxRdtase_dom_sf"/>
</dbReference>
<dbReference type="STRING" id="52586.A0A0B1P6K4"/>
<sequence>MMRLILSTNNITCQNLSSLQKPNSELSESELSKALRYKFQDTQDKFRYLNLLNIFRTGDLQTLSHVPGLTLEHLSGYYIPRADISTSPLAEQRSQYEITVKIFYLSEKDLRSKEYANDAIRFVLQKLDVEYIDLLIASFPNRLSNGETGKENEDFSEEDIEENVATWTELTLLQEKGIVKRLGVADFNNNKLGKFLKRVKVRPQVNQMNLKNYCKITPSMQELARLEKIELLTHRDSRNMLQNFSLSEILKQDNEDTNLSSHNDQSLDNVNNILSSKWVAKYTAVVRDRGVIEYKGYFVAIELL</sequence>
<dbReference type="Proteomes" id="UP000030854">
    <property type="component" value="Unassembled WGS sequence"/>
</dbReference>
<evidence type="ECO:0000256" key="9">
    <source>
        <dbReference type="ARBA" id="ARBA00032926"/>
    </source>
</evidence>
<keyword evidence="12" id="KW-1185">Reference proteome</keyword>
<dbReference type="Gene3D" id="3.20.20.100">
    <property type="entry name" value="NADP-dependent oxidoreductase domain"/>
    <property type="match status" value="1"/>
</dbReference>
<dbReference type="UniPathway" id="UPA00142">
    <property type="reaction ID" value="UER00209"/>
</dbReference>
<comment type="caution">
    <text evidence="11">The sequence shown here is derived from an EMBL/GenBank/DDBJ whole genome shotgun (WGS) entry which is preliminary data.</text>
</comment>
<evidence type="ECO:0000256" key="8">
    <source>
        <dbReference type="ARBA" id="ARBA00031732"/>
    </source>
</evidence>
<accession>A0A0B1P6K4</accession>
<evidence type="ECO:0000256" key="1">
    <source>
        <dbReference type="ARBA" id="ARBA00005006"/>
    </source>
</evidence>
<name>A0A0B1P6K4_UNCNE</name>
<dbReference type="EMBL" id="JNVN01001162">
    <property type="protein sequence ID" value="KHJ33893.1"/>
    <property type="molecule type" value="Genomic_DNA"/>
</dbReference>
<dbReference type="GO" id="GO:0006750">
    <property type="term" value="P:glutathione biosynthetic process"/>
    <property type="evidence" value="ECO:0007669"/>
    <property type="project" value="UniProtKB-UniPathway"/>
</dbReference>
<evidence type="ECO:0000256" key="2">
    <source>
        <dbReference type="ARBA" id="ARBA00008612"/>
    </source>
</evidence>
<dbReference type="PANTHER" id="PTHR13295:SF4">
    <property type="entry name" value="GLUTAMATE--CYSTEINE LIGASE REGULATORY SUBUNIT"/>
    <property type="match status" value="1"/>
</dbReference>
<dbReference type="InterPro" id="IPR032963">
    <property type="entry name" value="Gclm"/>
</dbReference>
<evidence type="ECO:0000256" key="4">
    <source>
        <dbReference type="ARBA" id="ARBA00022684"/>
    </source>
</evidence>
<dbReference type="Pfam" id="PF00248">
    <property type="entry name" value="Aldo_ket_red"/>
    <property type="match status" value="1"/>
</dbReference>
<keyword evidence="4" id="KW-0317">Glutathione biosynthesis</keyword>
<proteinExistence type="inferred from homology"/>
<gene>
    <name evidence="11" type="ORF">EV44_g0822</name>
</gene>
<comment type="pathway">
    <text evidence="1">Sulfur metabolism; glutathione biosynthesis; glutathione from L-cysteine and L-glutamate: step 1/2.</text>
</comment>
<feature type="domain" description="NADP-dependent oxidoreductase" evidence="10">
    <location>
        <begin position="91"/>
        <end position="217"/>
    </location>
</feature>
<comment type="subunit">
    <text evidence="3">Heterodimer of a catalytic heavy chain and a regulatory light chain.</text>
</comment>
<keyword evidence="5" id="KW-0560">Oxidoreductase</keyword>
<dbReference type="OMA" id="CTDILPR"/>
<dbReference type="HOGENOM" id="CLU_055657_0_0_1"/>
<reference evidence="11 12" key="1">
    <citation type="journal article" date="2014" name="BMC Genomics">
        <title>Adaptive genomic structural variation in the grape powdery mildew pathogen, Erysiphe necator.</title>
        <authorList>
            <person name="Jones L."/>
            <person name="Riaz S."/>
            <person name="Morales-Cruz A."/>
            <person name="Amrine K.C."/>
            <person name="McGuire B."/>
            <person name="Gubler W.D."/>
            <person name="Walker M.A."/>
            <person name="Cantu D."/>
        </authorList>
    </citation>
    <scope>NUCLEOTIDE SEQUENCE [LARGE SCALE GENOMIC DNA]</scope>
    <source>
        <strain evidence="12">c</strain>
    </source>
</reference>
<keyword evidence="11" id="KW-0436">Ligase</keyword>